<name>A0A5M8QE94_9BACT</name>
<dbReference type="AlphaFoldDB" id="A0A5M8QE94"/>
<accession>A0A5M8QE94</accession>
<dbReference type="RefSeq" id="WP_149098309.1">
    <property type="nucleotide sequence ID" value="NZ_BMMG01000003.1"/>
</dbReference>
<gene>
    <name evidence="2" type="ORF">ACD591_17435</name>
    <name evidence="1" type="ORF">FOE74_09170</name>
</gene>
<dbReference type="EMBL" id="VKKZ01000020">
    <property type="protein sequence ID" value="KAA6434365.1"/>
    <property type="molecule type" value="Genomic_DNA"/>
</dbReference>
<dbReference type="CDD" id="cd21650">
    <property type="entry name" value="CrtA-like"/>
    <property type="match status" value="1"/>
</dbReference>
<evidence type="ECO:0000313" key="1">
    <source>
        <dbReference type="EMBL" id="KAA6434365.1"/>
    </source>
</evidence>
<keyword evidence="1" id="KW-0560">Oxidoreductase</keyword>
<proteinExistence type="predicted"/>
<sequence length="243" mass="27219">MAPFSAPSVPAHTTLTLFGVKPGQWRWGLAQMGTSVRVLQQVKGLRFFKLLGSGQGRGFSLKPNWYRYGLMATWDSPAAAEDFYQAHPLLEEYRQHTFEQYTLQLQPLQAHGLWNGQNPFTQETHPAPAGVPIAVLTRATIKLTKAIDFWRHVPQASASLDQATGLIASIGLGEAPFLRQATFSLWKDEASMKEYAYRMAAHREVVKNTRSRGWYAEELFARFTPLSSKGTWNGVDPLAGLIR</sequence>
<evidence type="ECO:0000313" key="2">
    <source>
        <dbReference type="EMBL" id="MFA1773086.1"/>
    </source>
</evidence>
<dbReference type="EMBL" id="JBGOGF010000010">
    <property type="protein sequence ID" value="MFA1773086.1"/>
    <property type="molecule type" value="Genomic_DNA"/>
</dbReference>
<organism evidence="1 3">
    <name type="scientific">Rufibacter glacialis</name>
    <dbReference type="NCBI Taxonomy" id="1259555"/>
    <lineage>
        <taxon>Bacteria</taxon>
        <taxon>Pseudomonadati</taxon>
        <taxon>Bacteroidota</taxon>
        <taxon>Cytophagia</taxon>
        <taxon>Cytophagales</taxon>
        <taxon>Hymenobacteraceae</taxon>
        <taxon>Rufibacter</taxon>
    </lineage>
</organism>
<reference evidence="1 3" key="2">
    <citation type="submission" date="2019-09" db="EMBL/GenBank/DDBJ databases">
        <title>A bacterium isolated from glacier soil.</title>
        <authorList>
            <person name="Liu Q."/>
        </authorList>
    </citation>
    <scope>NUCLEOTIDE SEQUENCE [LARGE SCALE GENOMIC DNA]</scope>
    <source>
        <strain evidence="1 3">MDT1-10-3</strain>
    </source>
</reference>
<dbReference type="OrthoDB" id="1122317at2"/>
<keyword evidence="4" id="KW-1185">Reference proteome</keyword>
<reference evidence="2 4" key="3">
    <citation type="submission" date="2024-08" db="EMBL/GenBank/DDBJ databases">
        <authorList>
            <person name="Wei W."/>
        </authorList>
    </citation>
    <scope>NUCLEOTIDE SEQUENCE [LARGE SCALE GENOMIC DNA]</scope>
    <source>
        <strain evidence="2 4">XU2</strain>
    </source>
</reference>
<reference evidence="1 3" key="1">
    <citation type="submission" date="2019-07" db="EMBL/GenBank/DDBJ databases">
        <authorList>
            <person name="Qu J.-H."/>
        </authorList>
    </citation>
    <scope>NUCLEOTIDE SEQUENCE [LARGE SCALE GENOMIC DNA]</scope>
    <source>
        <strain evidence="1 3">MDT1-10-3</strain>
    </source>
</reference>
<dbReference type="InterPro" id="IPR049574">
    <property type="entry name" value="CrtA-like"/>
</dbReference>
<dbReference type="Proteomes" id="UP000323866">
    <property type="component" value="Unassembled WGS sequence"/>
</dbReference>
<dbReference type="Proteomes" id="UP001570846">
    <property type="component" value="Unassembled WGS sequence"/>
</dbReference>
<keyword evidence="1" id="KW-0503">Monooxygenase</keyword>
<protein>
    <submittedName>
        <fullName evidence="1">Spheroidene monooxygenase</fullName>
    </submittedName>
</protein>
<evidence type="ECO:0000313" key="4">
    <source>
        <dbReference type="Proteomes" id="UP001570846"/>
    </source>
</evidence>
<comment type="caution">
    <text evidence="1">The sequence shown here is derived from an EMBL/GenBank/DDBJ whole genome shotgun (WGS) entry which is preliminary data.</text>
</comment>
<evidence type="ECO:0000313" key="3">
    <source>
        <dbReference type="Proteomes" id="UP000323866"/>
    </source>
</evidence>
<dbReference type="GO" id="GO:0004497">
    <property type="term" value="F:monooxygenase activity"/>
    <property type="evidence" value="ECO:0007669"/>
    <property type="project" value="UniProtKB-KW"/>
</dbReference>